<evidence type="ECO:0000259" key="3">
    <source>
        <dbReference type="Pfam" id="PF07223"/>
    </source>
</evidence>
<keyword evidence="1" id="KW-0175">Coiled coil</keyword>
<name>A0ABQ9LC00_HEVBR</name>
<sequence length="520" mass="57821">MNSSKYMDKQITNLSKTPIRTFLDDEDDVDEEEEQEVDHQDQGFDFHPIRSLHSRAKAFDGIHLSGWNSMGQHSTKFSGEKVGIFSDVELISRIDQKLKEHADVLLHLVECLSARLSQMESRTRQVENTFDDLKESIEFNHGRTDRKLRELENILIEVHGGIKDLRDKQEIAETQLRLAKLRMSKDDSQLEKQNNTIHSSLGTEALSSVSQQSNQQLPVPVACPQQVPSLYSNIKNLPLQNQPLTKPAAAAQQFPTPAASHLPTISATAPLPSQFVPSVPQQETYYPPLPVSTPGTSHKKYVIPTQQSHPPYSHRPYQPPRHLPLNSHLSQLPQVQSSFTVVNPQFRSHHPEEVPFVPSQGIHRSSQPHDRPLSPQLFNIGSTDQPTNLHHSECTSANPPPQGYTNIVDFNRYNTPTHNCSSTMKSIQPSPSPSVSTGEIGFSHLPTARILPHAIPTASSVDSGSSSGEGGDRMPVDDVVDKVVAMGFRRDLVRATVRKLTENGQSVDLNIVLDKLMNSG</sequence>
<gene>
    <name evidence="4" type="ORF">P3X46_023409</name>
</gene>
<dbReference type="InterPro" id="IPR010820">
    <property type="entry name" value="DUF1421"/>
</dbReference>
<feature type="coiled-coil region" evidence="1">
    <location>
        <begin position="109"/>
        <end position="136"/>
    </location>
</feature>
<dbReference type="Pfam" id="PF07223">
    <property type="entry name" value="DUF1421"/>
    <property type="match status" value="1"/>
</dbReference>
<keyword evidence="5" id="KW-1185">Reference proteome</keyword>
<feature type="region of interest" description="Disordered" evidence="2">
    <location>
        <begin position="457"/>
        <end position="476"/>
    </location>
</feature>
<comment type="caution">
    <text evidence="4">The sequence shown here is derived from an EMBL/GenBank/DDBJ whole genome shotgun (WGS) entry which is preliminary data.</text>
</comment>
<protein>
    <recommendedName>
        <fullName evidence="3">DUF1421 domain-containing protein</fullName>
    </recommendedName>
</protein>
<evidence type="ECO:0000313" key="5">
    <source>
        <dbReference type="Proteomes" id="UP001174677"/>
    </source>
</evidence>
<proteinExistence type="predicted"/>
<dbReference type="PANTHER" id="PTHR31805">
    <property type="entry name" value="RECEPTOR-LIKE KINASE, PUTATIVE (DUF1421)-RELATED"/>
    <property type="match status" value="1"/>
</dbReference>
<dbReference type="EMBL" id="JARPOI010000013">
    <property type="protein sequence ID" value="KAJ9163777.1"/>
    <property type="molecule type" value="Genomic_DNA"/>
</dbReference>
<feature type="domain" description="DUF1421" evidence="3">
    <location>
        <begin position="476"/>
        <end position="519"/>
    </location>
</feature>
<organism evidence="4 5">
    <name type="scientific">Hevea brasiliensis</name>
    <name type="common">Para rubber tree</name>
    <name type="synonym">Siphonia brasiliensis</name>
    <dbReference type="NCBI Taxonomy" id="3981"/>
    <lineage>
        <taxon>Eukaryota</taxon>
        <taxon>Viridiplantae</taxon>
        <taxon>Streptophyta</taxon>
        <taxon>Embryophyta</taxon>
        <taxon>Tracheophyta</taxon>
        <taxon>Spermatophyta</taxon>
        <taxon>Magnoliopsida</taxon>
        <taxon>eudicotyledons</taxon>
        <taxon>Gunneridae</taxon>
        <taxon>Pentapetalae</taxon>
        <taxon>rosids</taxon>
        <taxon>fabids</taxon>
        <taxon>Malpighiales</taxon>
        <taxon>Euphorbiaceae</taxon>
        <taxon>Crotonoideae</taxon>
        <taxon>Micrandreae</taxon>
        <taxon>Hevea</taxon>
    </lineage>
</organism>
<evidence type="ECO:0000256" key="1">
    <source>
        <dbReference type="SAM" id="Coils"/>
    </source>
</evidence>
<evidence type="ECO:0000313" key="4">
    <source>
        <dbReference type="EMBL" id="KAJ9163777.1"/>
    </source>
</evidence>
<reference evidence="4" key="1">
    <citation type="journal article" date="2023" name="Plant Biotechnol. J.">
        <title>Chromosome-level wild Hevea brasiliensis genome provides new tools for genomic-assisted breeding and valuable loci to elevate rubber yield.</title>
        <authorList>
            <person name="Cheng H."/>
            <person name="Song X."/>
            <person name="Hu Y."/>
            <person name="Wu T."/>
            <person name="Yang Q."/>
            <person name="An Z."/>
            <person name="Feng S."/>
            <person name="Deng Z."/>
            <person name="Wu W."/>
            <person name="Zeng X."/>
            <person name="Tu M."/>
            <person name="Wang X."/>
            <person name="Huang H."/>
        </authorList>
    </citation>
    <scope>NUCLEOTIDE SEQUENCE</scope>
    <source>
        <strain evidence="4">MT/VB/25A 57/8</strain>
    </source>
</reference>
<evidence type="ECO:0000256" key="2">
    <source>
        <dbReference type="SAM" id="MobiDB-lite"/>
    </source>
</evidence>
<dbReference type="PANTHER" id="PTHR31805:SF15">
    <property type="entry name" value="DUF1421 DOMAIN-CONTAINING PROTEIN"/>
    <property type="match status" value="1"/>
</dbReference>
<dbReference type="Proteomes" id="UP001174677">
    <property type="component" value="Chromosome 13"/>
</dbReference>
<accession>A0ABQ9LC00</accession>